<keyword evidence="2" id="KW-0808">Transferase</keyword>
<evidence type="ECO:0000256" key="2">
    <source>
        <dbReference type="ARBA" id="ARBA00022679"/>
    </source>
</evidence>
<comment type="caution">
    <text evidence="6">The sequence shown here is derived from an EMBL/GenBank/DDBJ whole genome shotgun (WGS) entry which is preliminary data.</text>
</comment>
<dbReference type="GO" id="GO:0008168">
    <property type="term" value="F:methyltransferase activity"/>
    <property type="evidence" value="ECO:0007669"/>
    <property type="project" value="UniProtKB-KW"/>
</dbReference>
<gene>
    <name evidence="6" type="ORF">KDA82_21060</name>
</gene>
<dbReference type="AlphaFoldDB" id="A0A8T4IVI5"/>
<keyword evidence="1 6" id="KW-0489">Methyltransferase</keyword>
<keyword evidence="3" id="KW-0949">S-adenosyl-L-methionine</keyword>
<evidence type="ECO:0000256" key="4">
    <source>
        <dbReference type="SAM" id="MobiDB-lite"/>
    </source>
</evidence>
<dbReference type="Proteomes" id="UP000675554">
    <property type="component" value="Unassembled WGS sequence"/>
</dbReference>
<dbReference type="PANTHER" id="PTHR43464">
    <property type="entry name" value="METHYLTRANSFERASE"/>
    <property type="match status" value="1"/>
</dbReference>
<keyword evidence="7" id="KW-1185">Reference proteome</keyword>
<dbReference type="GO" id="GO:0032259">
    <property type="term" value="P:methylation"/>
    <property type="evidence" value="ECO:0007669"/>
    <property type="project" value="UniProtKB-KW"/>
</dbReference>
<dbReference type="EMBL" id="JAGSMN010000482">
    <property type="protein sequence ID" value="MBR7675460.1"/>
    <property type="molecule type" value="Genomic_DNA"/>
</dbReference>
<dbReference type="SUPFAM" id="SSF53335">
    <property type="entry name" value="S-adenosyl-L-methionine-dependent methyltransferases"/>
    <property type="match status" value="1"/>
</dbReference>
<dbReference type="PANTHER" id="PTHR43464:SF19">
    <property type="entry name" value="UBIQUINONE BIOSYNTHESIS O-METHYLTRANSFERASE, MITOCHONDRIAL"/>
    <property type="match status" value="1"/>
</dbReference>
<proteinExistence type="predicted"/>
<evidence type="ECO:0000256" key="1">
    <source>
        <dbReference type="ARBA" id="ARBA00022603"/>
    </source>
</evidence>
<dbReference type="InterPro" id="IPR041698">
    <property type="entry name" value="Methyltransf_25"/>
</dbReference>
<name>A0A8T4IVI5_9ACTN</name>
<dbReference type="InterPro" id="IPR029063">
    <property type="entry name" value="SAM-dependent_MTases_sf"/>
</dbReference>
<feature type="domain" description="Methyltransferase" evidence="5">
    <location>
        <begin position="51"/>
        <end position="143"/>
    </location>
</feature>
<reference evidence="6" key="1">
    <citation type="submission" date="2021-04" db="EMBL/GenBank/DDBJ databases">
        <title>Sequencing of actinobacteria type strains.</title>
        <authorList>
            <person name="Nguyen G.-S."/>
            <person name="Wentzel A."/>
        </authorList>
    </citation>
    <scope>NUCLEOTIDE SEQUENCE</scope>
    <source>
        <strain evidence="6">DSM 42095</strain>
    </source>
</reference>
<dbReference type="Gene3D" id="3.40.50.150">
    <property type="entry name" value="Vaccinia Virus protein VP39"/>
    <property type="match status" value="1"/>
</dbReference>
<protein>
    <submittedName>
        <fullName evidence="6">Class I SAM-dependent methyltransferase</fullName>
    </submittedName>
</protein>
<evidence type="ECO:0000259" key="5">
    <source>
        <dbReference type="Pfam" id="PF13649"/>
    </source>
</evidence>
<evidence type="ECO:0000313" key="7">
    <source>
        <dbReference type="Proteomes" id="UP000675554"/>
    </source>
</evidence>
<accession>A0A8T4IVI5</accession>
<evidence type="ECO:0000256" key="3">
    <source>
        <dbReference type="ARBA" id="ARBA00022691"/>
    </source>
</evidence>
<feature type="compositionally biased region" description="Basic and acidic residues" evidence="4">
    <location>
        <begin position="1"/>
        <end position="10"/>
    </location>
</feature>
<evidence type="ECO:0000313" key="6">
    <source>
        <dbReference type="EMBL" id="MBR7675460.1"/>
    </source>
</evidence>
<dbReference type="CDD" id="cd02440">
    <property type="entry name" value="AdoMet_MTases"/>
    <property type="match status" value="1"/>
</dbReference>
<dbReference type="Pfam" id="PF13649">
    <property type="entry name" value="Methyltransf_25"/>
    <property type="match status" value="1"/>
</dbReference>
<feature type="region of interest" description="Disordered" evidence="4">
    <location>
        <begin position="1"/>
        <end position="22"/>
    </location>
</feature>
<organism evidence="6 7">
    <name type="scientific">Streptomyces daliensis</name>
    <dbReference type="NCBI Taxonomy" id="299421"/>
    <lineage>
        <taxon>Bacteria</taxon>
        <taxon>Bacillati</taxon>
        <taxon>Actinomycetota</taxon>
        <taxon>Actinomycetes</taxon>
        <taxon>Kitasatosporales</taxon>
        <taxon>Streptomycetaceae</taxon>
        <taxon>Streptomyces</taxon>
    </lineage>
</organism>
<sequence length="245" mass="26502">MRTYTRDDHSGTGPGEITPDGCSVEMYARLPENGETGVIAAAVPRGSTTLLELGAGAGRMTRPLLARGFHVTAVDESAAMLAKAAELAPDGAALRTVCGAIEDLRLDERFDVVTLTSFLVNTADPVQREGILRACARHVADDGCVILQRERDGLHEDFVPGEEWTRGGMTIRSADREPVGEGVARIRFEYAFEDAEWSQTFYSYFLSRPDFEAALAAASLTLDAYLTDDGCWARAVPVRGVSRSV</sequence>